<evidence type="ECO:0000256" key="3">
    <source>
        <dbReference type="ARBA" id="ARBA00022840"/>
    </source>
</evidence>
<dbReference type="Gene3D" id="3.40.50.300">
    <property type="entry name" value="P-loop containing nucleotide triphosphate hydrolases"/>
    <property type="match status" value="1"/>
</dbReference>
<evidence type="ECO:0000313" key="6">
    <source>
        <dbReference type="Proteomes" id="UP000722125"/>
    </source>
</evidence>
<evidence type="ECO:0000256" key="1">
    <source>
        <dbReference type="ARBA" id="ARBA00022448"/>
    </source>
</evidence>
<feature type="domain" description="ABC transporter" evidence="4">
    <location>
        <begin position="16"/>
        <end position="257"/>
    </location>
</feature>
<keyword evidence="6" id="KW-1185">Reference proteome</keyword>
<evidence type="ECO:0000259" key="4">
    <source>
        <dbReference type="PROSITE" id="PS50893"/>
    </source>
</evidence>
<dbReference type="SUPFAM" id="SSF52540">
    <property type="entry name" value="P-loop containing nucleoside triphosphate hydrolases"/>
    <property type="match status" value="1"/>
</dbReference>
<dbReference type="SMART" id="SM00382">
    <property type="entry name" value="AAA"/>
    <property type="match status" value="1"/>
</dbReference>
<keyword evidence="2" id="KW-0547">Nucleotide-binding</keyword>
<organism evidence="5 6">
    <name type="scientific">Cellulomonas fulva</name>
    <dbReference type="NCBI Taxonomy" id="2835530"/>
    <lineage>
        <taxon>Bacteria</taxon>
        <taxon>Bacillati</taxon>
        <taxon>Actinomycetota</taxon>
        <taxon>Actinomycetes</taxon>
        <taxon>Micrococcales</taxon>
        <taxon>Cellulomonadaceae</taxon>
        <taxon>Cellulomonas</taxon>
    </lineage>
</organism>
<dbReference type="InterPro" id="IPR003439">
    <property type="entry name" value="ABC_transporter-like_ATP-bd"/>
</dbReference>
<dbReference type="CDD" id="cd03255">
    <property type="entry name" value="ABC_MJ0796_LolCDE_FtsE"/>
    <property type="match status" value="1"/>
</dbReference>
<dbReference type="InterPro" id="IPR027417">
    <property type="entry name" value="P-loop_NTPase"/>
</dbReference>
<dbReference type="Proteomes" id="UP000722125">
    <property type="component" value="Unassembled WGS sequence"/>
</dbReference>
<reference evidence="5 6" key="1">
    <citation type="submission" date="2021-05" db="EMBL/GenBank/DDBJ databases">
        <title>Description of Cellulomonas sp. DKR-3 sp. nov.</title>
        <authorList>
            <person name="Dahal R.H."/>
            <person name="Chaudhary D.K."/>
        </authorList>
    </citation>
    <scope>NUCLEOTIDE SEQUENCE [LARGE SCALE GENOMIC DNA]</scope>
    <source>
        <strain evidence="5 6">DKR-3</strain>
    </source>
</reference>
<dbReference type="PROSITE" id="PS50893">
    <property type="entry name" value="ABC_TRANSPORTER_2"/>
    <property type="match status" value="1"/>
</dbReference>
<keyword evidence="1" id="KW-0813">Transport</keyword>
<gene>
    <name evidence="5" type="ORF">KIN34_03315</name>
</gene>
<dbReference type="InterPro" id="IPR017911">
    <property type="entry name" value="MacB-like_ATP-bd"/>
</dbReference>
<dbReference type="Pfam" id="PF00005">
    <property type="entry name" value="ABC_tran"/>
    <property type="match status" value="1"/>
</dbReference>
<protein>
    <submittedName>
        <fullName evidence="5">ABC transporter ATP-binding protein</fullName>
    </submittedName>
</protein>
<sequence>MPATTQDADGGARPLVECESLVRIHQHGTVEVQALQGLDLTVGAGEMIAVVGPSGAGKSTLLAVLAGADRPTAGRARVDGWDLTDLTRAQRLAYRRSVVGFVRQQTARNLVPYLTARGNVEQPLALAGHPRRTRAARADELLDAVGVASCADRLPAQMSGGEQQRTAIAVALANGPRLLLADEPTGELDSATAQEVFGTLRAAQREAGVTVVVVTHDPAVSDQVERTVAVRDGRTSTETLRRTEVADDGAARVIAQEYAVMDRAGRVQVPREYREALALTRRVRLALEADRVSLLPDRQAG</sequence>
<comment type="caution">
    <text evidence="5">The sequence shown here is derived from an EMBL/GenBank/DDBJ whole genome shotgun (WGS) entry which is preliminary data.</text>
</comment>
<proteinExistence type="predicted"/>
<dbReference type="EMBL" id="JAHBOH010000001">
    <property type="protein sequence ID" value="MBT0993315.1"/>
    <property type="molecule type" value="Genomic_DNA"/>
</dbReference>
<dbReference type="PANTHER" id="PTHR24220:SF685">
    <property type="entry name" value="ABC TRANSPORTER RELATED"/>
    <property type="match status" value="1"/>
</dbReference>
<accession>A0ABS5TVY5</accession>
<dbReference type="GO" id="GO:0005524">
    <property type="term" value="F:ATP binding"/>
    <property type="evidence" value="ECO:0007669"/>
    <property type="project" value="UniProtKB-KW"/>
</dbReference>
<evidence type="ECO:0000313" key="5">
    <source>
        <dbReference type="EMBL" id="MBT0993315.1"/>
    </source>
</evidence>
<dbReference type="InterPro" id="IPR003593">
    <property type="entry name" value="AAA+_ATPase"/>
</dbReference>
<name>A0ABS5TVY5_9CELL</name>
<evidence type="ECO:0000256" key="2">
    <source>
        <dbReference type="ARBA" id="ARBA00022741"/>
    </source>
</evidence>
<dbReference type="InterPro" id="IPR015854">
    <property type="entry name" value="ABC_transpr_LolD-like"/>
</dbReference>
<keyword evidence="3 5" id="KW-0067">ATP-binding</keyword>
<dbReference type="PANTHER" id="PTHR24220">
    <property type="entry name" value="IMPORT ATP-BINDING PROTEIN"/>
    <property type="match status" value="1"/>
</dbReference>
<dbReference type="RefSeq" id="WP_214346632.1">
    <property type="nucleotide sequence ID" value="NZ_JAHBOH010000001.1"/>
</dbReference>